<comment type="caution">
    <text evidence="1">The sequence shown here is derived from an EMBL/GenBank/DDBJ whole genome shotgun (WGS) entry which is preliminary data.</text>
</comment>
<protein>
    <submittedName>
        <fullName evidence="1">Uncharacterized protein</fullName>
    </submittedName>
</protein>
<organism evidence="1 2">
    <name type="scientific">Sanghuangporus baumii</name>
    <name type="common">Phellinus baumii</name>
    <dbReference type="NCBI Taxonomy" id="108892"/>
    <lineage>
        <taxon>Eukaryota</taxon>
        <taxon>Fungi</taxon>
        <taxon>Dikarya</taxon>
        <taxon>Basidiomycota</taxon>
        <taxon>Agaricomycotina</taxon>
        <taxon>Agaricomycetes</taxon>
        <taxon>Hymenochaetales</taxon>
        <taxon>Hymenochaetaceae</taxon>
        <taxon>Sanghuangporus</taxon>
    </lineage>
</organism>
<dbReference type="Proteomes" id="UP000757232">
    <property type="component" value="Unassembled WGS sequence"/>
</dbReference>
<dbReference type="EMBL" id="LNZH02000198">
    <property type="protein sequence ID" value="OCB86849.1"/>
    <property type="molecule type" value="Genomic_DNA"/>
</dbReference>
<dbReference type="AlphaFoldDB" id="A0A9Q5HVX1"/>
<evidence type="ECO:0000313" key="2">
    <source>
        <dbReference type="Proteomes" id="UP000757232"/>
    </source>
</evidence>
<accession>A0A9Q5HVX1</accession>
<gene>
    <name evidence="1" type="ORF">A7U60_g6022</name>
</gene>
<reference evidence="1" key="1">
    <citation type="submission" date="2016-06" db="EMBL/GenBank/DDBJ databases">
        <title>Draft Genome sequence of the fungus Inonotus baumii.</title>
        <authorList>
            <person name="Zhu H."/>
            <person name="Lin W."/>
        </authorList>
    </citation>
    <scope>NUCLEOTIDE SEQUENCE</scope>
    <source>
        <strain evidence="1">821</strain>
    </source>
</reference>
<proteinExistence type="predicted"/>
<keyword evidence="2" id="KW-1185">Reference proteome</keyword>
<name>A0A9Q5HVX1_SANBA</name>
<evidence type="ECO:0000313" key="1">
    <source>
        <dbReference type="EMBL" id="OCB86849.1"/>
    </source>
</evidence>
<sequence>MDSTSILDKKTTKGLRHFDTSTDIDLILGSASTRSTFHQSTSLFSSLSAFRQLTSTYQHLDNPISAKVAVISPLATLLSS</sequence>